<proteinExistence type="predicted"/>
<name>A0A1G7D8Q7_9PROT</name>
<accession>A0A1G7D8Q7</accession>
<dbReference type="RefSeq" id="WP_090665249.1">
    <property type="nucleotide sequence ID" value="NZ_FMZX01000041.1"/>
</dbReference>
<organism evidence="1 2">
    <name type="scientific">Belnapia rosea</name>
    <dbReference type="NCBI Taxonomy" id="938405"/>
    <lineage>
        <taxon>Bacteria</taxon>
        <taxon>Pseudomonadati</taxon>
        <taxon>Pseudomonadota</taxon>
        <taxon>Alphaproteobacteria</taxon>
        <taxon>Acetobacterales</taxon>
        <taxon>Roseomonadaceae</taxon>
        <taxon>Belnapia</taxon>
    </lineage>
</organism>
<evidence type="ECO:0000313" key="1">
    <source>
        <dbReference type="EMBL" id="SDE47903.1"/>
    </source>
</evidence>
<protein>
    <recommendedName>
        <fullName evidence="3">DUF3987 domain-containing protein</fullName>
    </recommendedName>
</protein>
<dbReference type="Proteomes" id="UP000198925">
    <property type="component" value="Unassembled WGS sequence"/>
</dbReference>
<sequence length="457" mass="49769">VDAAKAAAAPTDYVAAPLLAAASAVIGNGRWAQAYPGWKEPPHLWCVSVGDSGGSKSPGADAVISGVLPTIEERMAGDFPDRRREWQAASEIAKARKEQWSQNVRDALNDKNKGTPPPPPPALDSDLVEPMAPQLVMHDVTHEQVALRLNNGSPKGLLMVRDELAGHLLGMNRYSEAARSFWLESYGGRPYRVDRVKLPIPINVHHLAVAWWGGTQPSRLAEIMGEADDGLLARHVWFWPEPVPFELPSKAPNMQWAIDAFERLRLLEMEPASDGQPTPIVVQLADDALPALRDFAREMSERQQDAGGLLNSAFGKARGLALRLSLVLEYLWWAGETGMRAPPTVITRRAFLAATMLVADYILPMAERVYGDAAASPSDRGAATLARWIAKTRPKEVHVRTLQRDVRLPGLGEAKAIHDAAHALVDVGWLLPPGGSGAPGRPRASYPINPVLWTMLP</sequence>
<reference evidence="1 2" key="1">
    <citation type="submission" date="2016-10" db="EMBL/GenBank/DDBJ databases">
        <authorList>
            <person name="de Groot N.N."/>
        </authorList>
    </citation>
    <scope>NUCLEOTIDE SEQUENCE [LARGE SCALE GENOMIC DNA]</scope>
    <source>
        <strain evidence="1 2">CPCC 100156</strain>
    </source>
</reference>
<dbReference type="EMBL" id="FMZX01000041">
    <property type="protein sequence ID" value="SDE47903.1"/>
    <property type="molecule type" value="Genomic_DNA"/>
</dbReference>
<evidence type="ECO:0008006" key="3">
    <source>
        <dbReference type="Google" id="ProtNLM"/>
    </source>
</evidence>
<evidence type="ECO:0000313" key="2">
    <source>
        <dbReference type="Proteomes" id="UP000198925"/>
    </source>
</evidence>
<feature type="non-terminal residue" evidence="1">
    <location>
        <position position="1"/>
    </location>
</feature>
<dbReference type="AlphaFoldDB" id="A0A1G7D8Q7"/>
<keyword evidence="2" id="KW-1185">Reference proteome</keyword>
<gene>
    <name evidence="1" type="ORF">SAMN04487779_104116</name>
</gene>
<dbReference type="Pfam" id="PF13148">
    <property type="entry name" value="DUF3987"/>
    <property type="match status" value="1"/>
</dbReference>
<dbReference type="InterPro" id="IPR025048">
    <property type="entry name" value="DUF3987"/>
</dbReference>